<comment type="catalytic activity">
    <reaction evidence="8 10">
        <text>dITP + H2O = dIMP + diphosphate + H(+)</text>
        <dbReference type="Rhea" id="RHEA:28342"/>
        <dbReference type="ChEBI" id="CHEBI:15377"/>
        <dbReference type="ChEBI" id="CHEBI:15378"/>
        <dbReference type="ChEBI" id="CHEBI:33019"/>
        <dbReference type="ChEBI" id="CHEBI:61194"/>
        <dbReference type="ChEBI" id="CHEBI:61382"/>
        <dbReference type="EC" id="3.6.1.66"/>
    </reaction>
</comment>
<name>A0A0D6MI31_9PROT</name>
<dbReference type="GO" id="GO:0035870">
    <property type="term" value="F:dITP diphosphatase activity"/>
    <property type="evidence" value="ECO:0007669"/>
    <property type="project" value="UniProtKB-UniRule"/>
</dbReference>
<keyword evidence="6 10" id="KW-0460">Magnesium</keyword>
<feature type="binding site" evidence="10">
    <location>
        <position position="51"/>
    </location>
    <ligand>
        <name>Mg(2+)</name>
        <dbReference type="ChEBI" id="CHEBI:18420"/>
    </ligand>
</feature>
<dbReference type="GO" id="GO:0017111">
    <property type="term" value="F:ribonucleoside triphosphate phosphatase activity"/>
    <property type="evidence" value="ECO:0007669"/>
    <property type="project" value="InterPro"/>
</dbReference>
<dbReference type="Proteomes" id="UP000032679">
    <property type="component" value="Unassembled WGS sequence"/>
</dbReference>
<evidence type="ECO:0000313" key="12">
    <source>
        <dbReference type="EMBL" id="GAN52928.1"/>
    </source>
</evidence>
<comment type="cofactor">
    <cofactor evidence="10">
        <name>Mg(2+)</name>
        <dbReference type="ChEBI" id="CHEBI:18420"/>
    </cofactor>
    <text evidence="10">Binds 1 Mg(2+) ion per subunit.</text>
</comment>
<proteinExistence type="inferred from homology"/>
<dbReference type="PANTHER" id="PTHR11067">
    <property type="entry name" value="INOSINE TRIPHOSPHATE PYROPHOSPHATASE/HAM1 PROTEIN"/>
    <property type="match status" value="1"/>
</dbReference>
<organism evidence="12 13">
    <name type="scientific">Tanticharoenia sakaeratensis NBRC 103193</name>
    <dbReference type="NCBI Taxonomy" id="1231623"/>
    <lineage>
        <taxon>Bacteria</taxon>
        <taxon>Pseudomonadati</taxon>
        <taxon>Pseudomonadota</taxon>
        <taxon>Alphaproteobacteria</taxon>
        <taxon>Acetobacterales</taxon>
        <taxon>Acetobacteraceae</taxon>
        <taxon>Tanticharoenia</taxon>
    </lineage>
</organism>
<dbReference type="EC" id="3.6.1.66" evidence="10"/>
<dbReference type="Gene3D" id="3.90.950.10">
    <property type="match status" value="1"/>
</dbReference>
<dbReference type="GO" id="GO:0036222">
    <property type="term" value="F:XTP diphosphatase activity"/>
    <property type="evidence" value="ECO:0007669"/>
    <property type="project" value="UniProtKB-UniRule"/>
</dbReference>
<dbReference type="STRING" id="1231623.Tasa_003_106"/>
<comment type="similarity">
    <text evidence="1 10 11">Belongs to the HAM1 NTPase family.</text>
</comment>
<evidence type="ECO:0000256" key="4">
    <source>
        <dbReference type="ARBA" id="ARBA00022741"/>
    </source>
</evidence>
<dbReference type="Pfam" id="PF01725">
    <property type="entry name" value="Ham1p_like"/>
    <property type="match status" value="1"/>
</dbReference>
<dbReference type="NCBIfam" id="TIGR00042">
    <property type="entry name" value="RdgB/HAM1 family non-canonical purine NTP pyrophosphatase"/>
    <property type="match status" value="1"/>
</dbReference>
<reference evidence="12 13" key="1">
    <citation type="submission" date="2012-10" db="EMBL/GenBank/DDBJ databases">
        <title>Genome sequencing of Tanticharoenia sakaeratensis NBRC 103193.</title>
        <authorList>
            <person name="Azuma Y."/>
            <person name="Hadano H."/>
            <person name="Hirakawa H."/>
            <person name="Matsushita K."/>
        </authorList>
    </citation>
    <scope>NUCLEOTIDE SEQUENCE [LARGE SCALE GENOMIC DNA]</scope>
    <source>
        <strain evidence="12 13">NBRC 103193</strain>
    </source>
</reference>
<accession>A0A0D6MI31</accession>
<keyword evidence="4 10" id="KW-0547">Nucleotide-binding</keyword>
<comment type="caution">
    <text evidence="12">The sequence shown here is derived from an EMBL/GenBank/DDBJ whole genome shotgun (WGS) entry which is preliminary data.</text>
</comment>
<feature type="binding site" evidence="10">
    <location>
        <position position="80"/>
    </location>
    <ligand>
        <name>Mg(2+)</name>
        <dbReference type="ChEBI" id="CHEBI:18420"/>
    </ligand>
</feature>
<evidence type="ECO:0000256" key="6">
    <source>
        <dbReference type="ARBA" id="ARBA00022842"/>
    </source>
</evidence>
<dbReference type="GO" id="GO:0009117">
    <property type="term" value="P:nucleotide metabolic process"/>
    <property type="evidence" value="ECO:0007669"/>
    <property type="project" value="UniProtKB-KW"/>
</dbReference>
<dbReference type="AlphaFoldDB" id="A0A0D6MI31"/>
<dbReference type="InterPro" id="IPR020922">
    <property type="entry name" value="dITP/XTP_pyrophosphatase"/>
</dbReference>
<feature type="binding site" evidence="10">
    <location>
        <position position="184"/>
    </location>
    <ligand>
        <name>substrate</name>
    </ligand>
</feature>
<evidence type="ECO:0000256" key="5">
    <source>
        <dbReference type="ARBA" id="ARBA00022801"/>
    </source>
</evidence>
<evidence type="ECO:0000313" key="13">
    <source>
        <dbReference type="Proteomes" id="UP000032679"/>
    </source>
</evidence>
<dbReference type="GO" id="GO:0046872">
    <property type="term" value="F:metal ion binding"/>
    <property type="evidence" value="ECO:0007669"/>
    <property type="project" value="UniProtKB-KW"/>
</dbReference>
<comment type="catalytic activity">
    <reaction evidence="10">
        <text>ITP + H2O = IMP + diphosphate + H(+)</text>
        <dbReference type="Rhea" id="RHEA:29399"/>
        <dbReference type="ChEBI" id="CHEBI:15377"/>
        <dbReference type="ChEBI" id="CHEBI:15378"/>
        <dbReference type="ChEBI" id="CHEBI:33019"/>
        <dbReference type="ChEBI" id="CHEBI:58053"/>
        <dbReference type="ChEBI" id="CHEBI:61402"/>
        <dbReference type="EC" id="3.6.1.66"/>
    </reaction>
</comment>
<evidence type="ECO:0000256" key="1">
    <source>
        <dbReference type="ARBA" id="ARBA00008023"/>
    </source>
</evidence>
<feature type="binding site" evidence="10">
    <location>
        <begin position="19"/>
        <end position="24"/>
    </location>
    <ligand>
        <name>substrate</name>
    </ligand>
</feature>
<evidence type="ECO:0000256" key="8">
    <source>
        <dbReference type="ARBA" id="ARBA00051875"/>
    </source>
</evidence>
<gene>
    <name evidence="12" type="ORF">Tasa_003_106</name>
</gene>
<sequence>MSDRKPPVLARGDTLLIATHNAGKMQEFAALLADAGITVVSAASHDLPEPEETADTFAGNAEIKARAAAEATGLPALADDSGFCVGALEGRPGVYSARWGGPTRDFDAAMARVHTEMGETSNRTAWFEADLCLAWPDGTVRHFTGRCDGTVCWPPRGAHGHGYDPIFVPDGESRSFAEMTGPEKNAISHRGRALAAFRAACLGD</sequence>
<comment type="catalytic activity">
    <reaction evidence="9 10">
        <text>XTP + H2O = XMP + diphosphate + H(+)</text>
        <dbReference type="Rhea" id="RHEA:28610"/>
        <dbReference type="ChEBI" id="CHEBI:15377"/>
        <dbReference type="ChEBI" id="CHEBI:15378"/>
        <dbReference type="ChEBI" id="CHEBI:33019"/>
        <dbReference type="ChEBI" id="CHEBI:57464"/>
        <dbReference type="ChEBI" id="CHEBI:61314"/>
        <dbReference type="EC" id="3.6.1.66"/>
    </reaction>
</comment>
<comment type="function">
    <text evidence="10">Pyrophosphatase that catalyzes the hydrolysis of nucleoside triphosphates to their monophosphate derivatives, with a high preference for the non-canonical purine nucleotides XTP (xanthosine triphosphate), dITP (deoxyinosine triphosphate) and ITP. Seems to function as a house-cleaning enzyme that removes non-canonical purine nucleotides from the nucleotide pool, thus preventing their incorporation into DNA/RNA and avoiding chromosomal lesions.</text>
</comment>
<dbReference type="GO" id="GO:0009146">
    <property type="term" value="P:purine nucleoside triphosphate catabolic process"/>
    <property type="evidence" value="ECO:0007669"/>
    <property type="project" value="UniProtKB-UniRule"/>
</dbReference>
<dbReference type="PANTHER" id="PTHR11067:SF9">
    <property type="entry name" value="INOSINE TRIPHOSPHATE PYROPHOSPHATASE"/>
    <property type="match status" value="1"/>
</dbReference>
<dbReference type="GO" id="GO:0036220">
    <property type="term" value="F:ITP diphosphatase activity"/>
    <property type="evidence" value="ECO:0007669"/>
    <property type="project" value="UniProtKB-UniRule"/>
</dbReference>
<feature type="binding site" evidence="10">
    <location>
        <position position="81"/>
    </location>
    <ligand>
        <name>substrate</name>
    </ligand>
</feature>
<evidence type="ECO:0000256" key="9">
    <source>
        <dbReference type="ARBA" id="ARBA00052017"/>
    </source>
</evidence>
<dbReference type="GO" id="GO:0000166">
    <property type="term" value="F:nucleotide binding"/>
    <property type="evidence" value="ECO:0007669"/>
    <property type="project" value="UniProtKB-KW"/>
</dbReference>
<dbReference type="InterPro" id="IPR002637">
    <property type="entry name" value="RdgB/HAM1"/>
</dbReference>
<dbReference type="InterPro" id="IPR029001">
    <property type="entry name" value="ITPase-like_fam"/>
</dbReference>
<feature type="binding site" evidence="10">
    <location>
        <begin position="161"/>
        <end position="164"/>
    </location>
    <ligand>
        <name>substrate</name>
    </ligand>
</feature>
<keyword evidence="7 10" id="KW-0546">Nucleotide metabolism</keyword>
<dbReference type="HAMAP" id="MF_01405">
    <property type="entry name" value="Non_canon_purine_NTPase"/>
    <property type="match status" value="1"/>
</dbReference>
<evidence type="ECO:0000256" key="7">
    <source>
        <dbReference type="ARBA" id="ARBA00023080"/>
    </source>
</evidence>
<dbReference type="RefSeq" id="WP_048846329.1">
    <property type="nucleotide sequence ID" value="NZ_BALE01000003.1"/>
</dbReference>
<evidence type="ECO:0000256" key="2">
    <source>
        <dbReference type="ARBA" id="ARBA00011738"/>
    </source>
</evidence>
<evidence type="ECO:0000256" key="11">
    <source>
        <dbReference type="RuleBase" id="RU003781"/>
    </source>
</evidence>
<feature type="binding site" evidence="10">
    <location>
        <begin position="189"/>
        <end position="190"/>
    </location>
    <ligand>
        <name>substrate</name>
    </ligand>
</feature>
<feature type="active site" description="Proton acceptor" evidence="10">
    <location>
        <position position="80"/>
    </location>
</feature>
<keyword evidence="5 10" id="KW-0378">Hydrolase</keyword>
<evidence type="ECO:0000256" key="10">
    <source>
        <dbReference type="HAMAP-Rule" id="MF_01405"/>
    </source>
</evidence>
<dbReference type="SUPFAM" id="SSF52972">
    <property type="entry name" value="ITPase-like"/>
    <property type="match status" value="1"/>
</dbReference>
<dbReference type="FunFam" id="3.90.950.10:FF:000001">
    <property type="entry name" value="dITP/XTP pyrophosphatase"/>
    <property type="match status" value="1"/>
</dbReference>
<protein>
    <recommendedName>
        <fullName evidence="10">dITP/XTP pyrophosphatase</fullName>
        <ecNumber evidence="10">3.6.1.66</ecNumber>
    </recommendedName>
    <alternativeName>
        <fullName evidence="10">Non-canonical purine NTP pyrophosphatase</fullName>
    </alternativeName>
    <alternativeName>
        <fullName evidence="10">Non-standard purine NTP pyrophosphatase</fullName>
    </alternativeName>
    <alternativeName>
        <fullName evidence="10">Nucleoside-triphosphate diphosphatase</fullName>
    </alternativeName>
    <alternativeName>
        <fullName evidence="10">Nucleoside-triphosphate pyrophosphatase</fullName>
        <shortName evidence="10">NTPase</shortName>
    </alternativeName>
</protein>
<keyword evidence="13" id="KW-1185">Reference proteome</keyword>
<dbReference type="CDD" id="cd00515">
    <property type="entry name" value="HAM1"/>
    <property type="match status" value="1"/>
</dbReference>
<dbReference type="EMBL" id="BALE01000003">
    <property type="protein sequence ID" value="GAN52928.1"/>
    <property type="molecule type" value="Genomic_DNA"/>
</dbReference>
<evidence type="ECO:0000256" key="3">
    <source>
        <dbReference type="ARBA" id="ARBA00022723"/>
    </source>
</evidence>
<keyword evidence="3 10" id="KW-0479">Metal-binding</keyword>
<dbReference type="GO" id="GO:0005829">
    <property type="term" value="C:cytosol"/>
    <property type="evidence" value="ECO:0007669"/>
    <property type="project" value="TreeGrafter"/>
</dbReference>
<comment type="subunit">
    <text evidence="2 10">Homodimer.</text>
</comment>
<dbReference type="OrthoDB" id="9807456at2"/>